<evidence type="ECO:0000313" key="2">
    <source>
        <dbReference type="Proteomes" id="UP000192796"/>
    </source>
</evidence>
<dbReference type="STRING" id="1703345.A3860_34315"/>
<comment type="caution">
    <text evidence="1">The sequence shown here is derived from an EMBL/GenBank/DDBJ whole genome shotgun (WGS) entry which is preliminary data.</text>
</comment>
<accession>A0A1V9FPD2</accession>
<keyword evidence="2" id="KW-1185">Reference proteome</keyword>
<proteinExistence type="predicted"/>
<dbReference type="OrthoDB" id="871919at2"/>
<gene>
    <name evidence="1" type="ORF">A3860_34315</name>
</gene>
<dbReference type="AlphaFoldDB" id="A0A1V9FPD2"/>
<dbReference type="EMBL" id="LVYD01000065">
    <property type="protein sequence ID" value="OQP60157.1"/>
    <property type="molecule type" value="Genomic_DNA"/>
</dbReference>
<name>A0A1V9FPD2_9BACT</name>
<sequence length="311" mass="34858">MKKGIANIPMPLKKQVMNKTTFFTGVLVTLITIGVHTFAQQQPTSDSIFNSNGKDKSYALVGMTYNSDIVFLGRRSPVKSPYVSASLSYYNKTGLYLTGTISWLASSKGKGIDLFTASGGYDYNKKKFVAGIFATGYVFNSKSQTAKSALTGKLNAYADYDFDILEIYGDGTLYLSNEMDYVFSLAVSHNFYARNGKLEISPSFSLYAGTQNYFSNYNNNMRFGQHMLNNINIPSMGTGMMGKGTFNMLDYEFGLPVQYLLKRFQFFFFPVYAIPVNAATITENQNTYKEDLSNTFYWSLGVSYKISKLKK</sequence>
<protein>
    <submittedName>
        <fullName evidence="1">Uncharacterized protein</fullName>
    </submittedName>
</protein>
<evidence type="ECO:0000313" key="1">
    <source>
        <dbReference type="EMBL" id="OQP60157.1"/>
    </source>
</evidence>
<dbReference type="RefSeq" id="WP_081153484.1">
    <property type="nucleotide sequence ID" value="NZ_LVYD01000065.1"/>
</dbReference>
<organism evidence="1 2">
    <name type="scientific">Niastella vici</name>
    <dbReference type="NCBI Taxonomy" id="1703345"/>
    <lineage>
        <taxon>Bacteria</taxon>
        <taxon>Pseudomonadati</taxon>
        <taxon>Bacteroidota</taxon>
        <taxon>Chitinophagia</taxon>
        <taxon>Chitinophagales</taxon>
        <taxon>Chitinophagaceae</taxon>
        <taxon>Niastella</taxon>
    </lineage>
</organism>
<dbReference type="Proteomes" id="UP000192796">
    <property type="component" value="Unassembled WGS sequence"/>
</dbReference>
<reference evidence="1 2" key="1">
    <citation type="submission" date="2016-03" db="EMBL/GenBank/DDBJ databases">
        <title>Niastella vici sp. nov., isolated from farmland soil.</title>
        <authorList>
            <person name="Chen L."/>
            <person name="Wang D."/>
            <person name="Yang S."/>
            <person name="Wang G."/>
        </authorList>
    </citation>
    <scope>NUCLEOTIDE SEQUENCE [LARGE SCALE GENOMIC DNA]</scope>
    <source>
        <strain evidence="1 2">DJ57</strain>
    </source>
</reference>